<reference evidence="3 4" key="1">
    <citation type="submission" date="2016-10" db="EMBL/GenBank/DDBJ databases">
        <authorList>
            <person name="de Groot N.N."/>
        </authorList>
    </citation>
    <scope>NUCLEOTIDE SEQUENCE [LARGE SCALE GENOMIC DNA]</scope>
    <source>
        <strain evidence="3 4">DSM 44149</strain>
    </source>
</reference>
<dbReference type="STRING" id="211114.SAMN04489726_2806"/>
<dbReference type="InterPro" id="IPR004380">
    <property type="entry name" value="Asp_race"/>
</dbReference>
<organism evidence="3 4">
    <name type="scientific">Allokutzneria albata</name>
    <name type="common">Kibdelosporangium albatum</name>
    <dbReference type="NCBI Taxonomy" id="211114"/>
    <lineage>
        <taxon>Bacteria</taxon>
        <taxon>Bacillati</taxon>
        <taxon>Actinomycetota</taxon>
        <taxon>Actinomycetes</taxon>
        <taxon>Pseudonocardiales</taxon>
        <taxon>Pseudonocardiaceae</taxon>
        <taxon>Allokutzneria</taxon>
    </lineage>
</organism>
<evidence type="ECO:0000313" key="3">
    <source>
        <dbReference type="EMBL" id="SDM66682.1"/>
    </source>
</evidence>
<evidence type="ECO:0000313" key="4">
    <source>
        <dbReference type="Proteomes" id="UP000183376"/>
    </source>
</evidence>
<gene>
    <name evidence="3" type="ORF">SAMN04489726_2806</name>
</gene>
<dbReference type="RefSeq" id="WP_030431258.1">
    <property type="nucleotide sequence ID" value="NZ_JOEF01000018.1"/>
</dbReference>
<sequence length="232" mass="25364">MRTIGLLGGMSWVSSAEYYRLVNELVRRELGGFHSARCVLYSVDFADVQRLQAEARWTEAGELLGSAARKLEAAGADLILLCTNTMHEIADRVQSAIRVPLLHLADATARAVIAAGVRRVGLLGTAYTMERDYYRGRLESHGLDVLVPNAADRAAVHGVIYDELVRGEMSEASRRLYREVIARFADAGAEGVILGCTEIELLVTQDDSPLPVFPTTRLHVEAAVADALQWAT</sequence>
<dbReference type="PANTHER" id="PTHR21198:SF7">
    <property type="entry name" value="ASPARTATE-GLUTAMATE RACEMASE FAMILY"/>
    <property type="match status" value="1"/>
</dbReference>
<dbReference type="PANTHER" id="PTHR21198">
    <property type="entry name" value="GLUTAMATE RACEMASE"/>
    <property type="match status" value="1"/>
</dbReference>
<evidence type="ECO:0000256" key="2">
    <source>
        <dbReference type="ARBA" id="ARBA00023235"/>
    </source>
</evidence>
<dbReference type="InterPro" id="IPR001920">
    <property type="entry name" value="Asp/Glu_race"/>
</dbReference>
<dbReference type="OrthoDB" id="9803739at2"/>
<dbReference type="GO" id="GO:0047661">
    <property type="term" value="F:amino-acid racemase activity"/>
    <property type="evidence" value="ECO:0007669"/>
    <property type="project" value="InterPro"/>
</dbReference>
<dbReference type="NCBIfam" id="TIGR00035">
    <property type="entry name" value="asp_race"/>
    <property type="match status" value="1"/>
</dbReference>
<comment type="similarity">
    <text evidence="1">Belongs to the aspartate/glutamate racemases family.</text>
</comment>
<dbReference type="Gene3D" id="3.40.50.1860">
    <property type="match status" value="2"/>
</dbReference>
<accession>A0A1G9V360</accession>
<dbReference type="EMBL" id="LT629701">
    <property type="protein sequence ID" value="SDM66682.1"/>
    <property type="molecule type" value="Genomic_DNA"/>
</dbReference>
<dbReference type="AlphaFoldDB" id="A0A1G9V360"/>
<protein>
    <submittedName>
        <fullName evidence="3">Aspartate racemase</fullName>
    </submittedName>
</protein>
<name>A0A1G9V360_ALLAB</name>
<dbReference type="eggNOG" id="COG1794">
    <property type="taxonomic scope" value="Bacteria"/>
</dbReference>
<proteinExistence type="inferred from homology"/>
<dbReference type="InterPro" id="IPR015942">
    <property type="entry name" value="Asp/Glu/hydantoin_racemase"/>
</dbReference>
<keyword evidence="2" id="KW-0413">Isomerase</keyword>
<keyword evidence="4" id="KW-1185">Reference proteome</keyword>
<dbReference type="Pfam" id="PF01177">
    <property type="entry name" value="Asp_Glu_race"/>
    <property type="match status" value="1"/>
</dbReference>
<dbReference type="SUPFAM" id="SSF53681">
    <property type="entry name" value="Aspartate/glutamate racemase"/>
    <property type="match status" value="2"/>
</dbReference>
<evidence type="ECO:0000256" key="1">
    <source>
        <dbReference type="ARBA" id="ARBA00007847"/>
    </source>
</evidence>
<dbReference type="Proteomes" id="UP000183376">
    <property type="component" value="Chromosome I"/>
</dbReference>